<feature type="chain" id="PRO_5042977327" evidence="1">
    <location>
        <begin position="17"/>
        <end position="131"/>
    </location>
</feature>
<evidence type="ECO:0000313" key="3">
    <source>
        <dbReference type="Proteomes" id="UP001374579"/>
    </source>
</evidence>
<organism evidence="2 3">
    <name type="scientific">Littorina saxatilis</name>
    <dbReference type="NCBI Taxonomy" id="31220"/>
    <lineage>
        <taxon>Eukaryota</taxon>
        <taxon>Metazoa</taxon>
        <taxon>Spiralia</taxon>
        <taxon>Lophotrochozoa</taxon>
        <taxon>Mollusca</taxon>
        <taxon>Gastropoda</taxon>
        <taxon>Caenogastropoda</taxon>
        <taxon>Littorinimorpha</taxon>
        <taxon>Littorinoidea</taxon>
        <taxon>Littorinidae</taxon>
        <taxon>Littorina</taxon>
    </lineage>
</organism>
<keyword evidence="1" id="KW-0732">Signal</keyword>
<proteinExistence type="predicted"/>
<keyword evidence="3" id="KW-1185">Reference proteome</keyword>
<reference evidence="2 3" key="1">
    <citation type="submission" date="2024-02" db="EMBL/GenBank/DDBJ databases">
        <title>Chromosome-scale genome assembly of the rough periwinkle Littorina saxatilis.</title>
        <authorList>
            <person name="De Jode A."/>
            <person name="Faria R."/>
            <person name="Formenti G."/>
            <person name="Sims Y."/>
            <person name="Smith T.P."/>
            <person name="Tracey A."/>
            <person name="Wood J.M.D."/>
            <person name="Zagrodzka Z.B."/>
            <person name="Johannesson K."/>
            <person name="Butlin R.K."/>
            <person name="Leder E.H."/>
        </authorList>
    </citation>
    <scope>NUCLEOTIDE SEQUENCE [LARGE SCALE GENOMIC DNA]</scope>
    <source>
        <strain evidence="2">Snail1</strain>
        <tissue evidence="2">Muscle</tissue>
    </source>
</reference>
<dbReference type="AlphaFoldDB" id="A0AAN9ARL1"/>
<dbReference type="EMBL" id="JBAMIC010000022">
    <property type="protein sequence ID" value="KAK7091739.1"/>
    <property type="molecule type" value="Genomic_DNA"/>
</dbReference>
<accession>A0AAN9ARL1</accession>
<comment type="caution">
    <text evidence="2">The sequence shown here is derived from an EMBL/GenBank/DDBJ whole genome shotgun (WGS) entry which is preliminary data.</text>
</comment>
<gene>
    <name evidence="2" type="ORF">V1264_009383</name>
</gene>
<name>A0AAN9ARL1_9CAEN</name>
<dbReference type="Proteomes" id="UP001374579">
    <property type="component" value="Unassembled WGS sequence"/>
</dbReference>
<evidence type="ECO:0000313" key="2">
    <source>
        <dbReference type="EMBL" id="KAK7091739.1"/>
    </source>
</evidence>
<evidence type="ECO:0000256" key="1">
    <source>
        <dbReference type="SAM" id="SignalP"/>
    </source>
</evidence>
<protein>
    <submittedName>
        <fullName evidence="2">Uncharacterized protein</fullName>
    </submittedName>
</protein>
<sequence>MKSVLVLALFLSTVMAQYMPGMNGMNGMMPGYNGMMPGYNNMNGMMPGTNGMMPGYNGMMPGYNGMMPGYNNMNGMMPGTNGMMACRGQGRRMTGSMCMRDNECCSMSCNNSRCSINMGMDEAPADEASQK</sequence>
<feature type="signal peptide" evidence="1">
    <location>
        <begin position="1"/>
        <end position="16"/>
    </location>
</feature>